<keyword evidence="3" id="KW-1185">Reference proteome</keyword>
<feature type="compositionally biased region" description="Low complexity" evidence="1">
    <location>
        <begin position="193"/>
        <end position="210"/>
    </location>
</feature>
<reference evidence="2 3" key="1">
    <citation type="submission" date="2017-10" db="EMBL/GenBank/DDBJ databases">
        <title>Comparative genomics in systemic dimorphic fungi from Ajellomycetaceae.</title>
        <authorList>
            <person name="Munoz J.F."/>
            <person name="Mcewen J.G."/>
            <person name="Clay O.K."/>
            <person name="Cuomo C.A."/>
        </authorList>
    </citation>
    <scope>NUCLEOTIDE SEQUENCE [LARGE SCALE GENOMIC DNA]</scope>
    <source>
        <strain evidence="2 3">UAMH5409</strain>
    </source>
</reference>
<dbReference type="EMBL" id="PDNB01000012">
    <property type="protein sequence ID" value="PGH17115.1"/>
    <property type="molecule type" value="Genomic_DNA"/>
</dbReference>
<evidence type="ECO:0000313" key="2">
    <source>
        <dbReference type="EMBL" id="PGH17115.1"/>
    </source>
</evidence>
<feature type="region of interest" description="Disordered" evidence="1">
    <location>
        <begin position="61"/>
        <end position="228"/>
    </location>
</feature>
<dbReference type="AlphaFoldDB" id="A0A2B7Y7A8"/>
<feature type="region of interest" description="Disordered" evidence="1">
    <location>
        <begin position="1"/>
        <end position="43"/>
    </location>
</feature>
<feature type="compositionally biased region" description="Low complexity" evidence="1">
    <location>
        <begin position="150"/>
        <end position="161"/>
    </location>
</feature>
<feature type="compositionally biased region" description="Low complexity" evidence="1">
    <location>
        <begin position="65"/>
        <end position="93"/>
    </location>
</feature>
<evidence type="ECO:0000256" key="1">
    <source>
        <dbReference type="SAM" id="MobiDB-lite"/>
    </source>
</evidence>
<evidence type="ECO:0000313" key="3">
    <source>
        <dbReference type="Proteomes" id="UP000223968"/>
    </source>
</evidence>
<feature type="compositionally biased region" description="Polar residues" evidence="1">
    <location>
        <begin position="100"/>
        <end position="117"/>
    </location>
</feature>
<dbReference type="OrthoDB" id="5419666at2759"/>
<name>A0A2B7Y7A8_9EURO</name>
<organism evidence="2 3">
    <name type="scientific">Helicocarpus griseus UAMH5409</name>
    <dbReference type="NCBI Taxonomy" id="1447875"/>
    <lineage>
        <taxon>Eukaryota</taxon>
        <taxon>Fungi</taxon>
        <taxon>Dikarya</taxon>
        <taxon>Ascomycota</taxon>
        <taxon>Pezizomycotina</taxon>
        <taxon>Eurotiomycetes</taxon>
        <taxon>Eurotiomycetidae</taxon>
        <taxon>Onygenales</taxon>
        <taxon>Ajellomycetaceae</taxon>
        <taxon>Helicocarpus</taxon>
    </lineage>
</organism>
<accession>A0A2B7Y7A8</accession>
<gene>
    <name evidence="2" type="ORF">AJ79_01253</name>
</gene>
<sequence length="295" mass="32440">MSNSLSRALTKRHQKPVVVSAPMPYREGQHKFASGTIKRKEISLPVQLVSTTNPLAYNAPDLRQSKQSQQPHQSPDLKKSIASPANSSSSSFRSAEDSDVTTNSSTHGSSTPITSPDMSAEEASPIAPEPNHLSGYFDSPKRSKTHHSSRSSASSNSHTPSLPHRSLWHTKKSHQELARQRSISKVTTPPPTSLTHSHNHSNASTNTHTSQLSQERLKQVPESTPHPFGKELEKVNEVAEEFGSVMRAAFAEEEDILVKKGLHKFAVEDYILEIQDLYRAIFDDLGTAPTGNAWI</sequence>
<dbReference type="Proteomes" id="UP000223968">
    <property type="component" value="Unassembled WGS sequence"/>
</dbReference>
<comment type="caution">
    <text evidence="2">The sequence shown here is derived from an EMBL/GenBank/DDBJ whole genome shotgun (WGS) entry which is preliminary data.</text>
</comment>
<proteinExistence type="predicted"/>
<protein>
    <submittedName>
        <fullName evidence="2">Uncharacterized protein</fullName>
    </submittedName>
</protein>